<keyword evidence="1" id="KW-0805">Transcription regulation</keyword>
<organism evidence="5 6">
    <name type="scientific">Nitratireductor indicus C115</name>
    <dbReference type="NCBI Taxonomy" id="1231190"/>
    <lineage>
        <taxon>Bacteria</taxon>
        <taxon>Pseudomonadati</taxon>
        <taxon>Pseudomonadota</taxon>
        <taxon>Alphaproteobacteria</taxon>
        <taxon>Hyphomicrobiales</taxon>
        <taxon>Phyllobacteriaceae</taxon>
        <taxon>Nitratireductor</taxon>
    </lineage>
</organism>
<dbReference type="Pfam" id="PF07729">
    <property type="entry name" value="FCD"/>
    <property type="match status" value="1"/>
</dbReference>
<evidence type="ECO:0000256" key="2">
    <source>
        <dbReference type="ARBA" id="ARBA00023125"/>
    </source>
</evidence>
<dbReference type="PANTHER" id="PTHR43537:SF49">
    <property type="entry name" value="TRANSCRIPTIONAL REGULATORY PROTEIN"/>
    <property type="match status" value="1"/>
</dbReference>
<reference evidence="5 6" key="1">
    <citation type="journal article" date="2012" name="J. Bacteriol.">
        <title>Genome Sequence of Nitratireductor indicus Type Strain C115.</title>
        <authorList>
            <person name="Lai Q."/>
            <person name="Li G."/>
            <person name="Yu Z."/>
            <person name="Shao Z."/>
        </authorList>
    </citation>
    <scope>NUCLEOTIDE SEQUENCE [LARGE SCALE GENOMIC DNA]</scope>
    <source>
        <strain evidence="5 6">C115</strain>
    </source>
</reference>
<dbReference type="eggNOG" id="COG1802">
    <property type="taxonomic scope" value="Bacteria"/>
</dbReference>
<dbReference type="Gene3D" id="1.10.10.10">
    <property type="entry name" value="Winged helix-like DNA-binding domain superfamily/Winged helix DNA-binding domain"/>
    <property type="match status" value="1"/>
</dbReference>
<dbReference type="AlphaFoldDB" id="K2NQ64"/>
<gene>
    <name evidence="5" type="ORF">NA8A_14806</name>
</gene>
<evidence type="ECO:0000313" key="6">
    <source>
        <dbReference type="Proteomes" id="UP000007374"/>
    </source>
</evidence>
<comment type="caution">
    <text evidence="5">The sequence shown here is derived from an EMBL/GenBank/DDBJ whole genome shotgun (WGS) entry which is preliminary data.</text>
</comment>
<keyword evidence="3" id="KW-0804">Transcription</keyword>
<dbReference type="Proteomes" id="UP000007374">
    <property type="component" value="Unassembled WGS sequence"/>
</dbReference>
<keyword evidence="6" id="KW-1185">Reference proteome</keyword>
<proteinExistence type="predicted"/>
<feature type="domain" description="HTH gntR-type" evidence="4">
    <location>
        <begin position="14"/>
        <end position="81"/>
    </location>
</feature>
<dbReference type="GO" id="GO:0003677">
    <property type="term" value="F:DNA binding"/>
    <property type="evidence" value="ECO:0007669"/>
    <property type="project" value="UniProtKB-KW"/>
</dbReference>
<dbReference type="PANTHER" id="PTHR43537">
    <property type="entry name" value="TRANSCRIPTIONAL REGULATOR, GNTR FAMILY"/>
    <property type="match status" value="1"/>
</dbReference>
<evidence type="ECO:0000256" key="3">
    <source>
        <dbReference type="ARBA" id="ARBA00023163"/>
    </source>
</evidence>
<dbReference type="InterPro" id="IPR008920">
    <property type="entry name" value="TF_FadR/GntR_C"/>
</dbReference>
<dbReference type="Gene3D" id="1.20.120.530">
    <property type="entry name" value="GntR ligand-binding domain-like"/>
    <property type="match status" value="1"/>
</dbReference>
<dbReference type="InterPro" id="IPR011711">
    <property type="entry name" value="GntR_C"/>
</dbReference>
<dbReference type="PRINTS" id="PR00035">
    <property type="entry name" value="HTHGNTR"/>
</dbReference>
<evidence type="ECO:0000313" key="5">
    <source>
        <dbReference type="EMBL" id="EKF41490.1"/>
    </source>
</evidence>
<dbReference type="SMART" id="SM00895">
    <property type="entry name" value="FCD"/>
    <property type="match status" value="1"/>
</dbReference>
<dbReference type="GO" id="GO:0003700">
    <property type="term" value="F:DNA-binding transcription factor activity"/>
    <property type="evidence" value="ECO:0007669"/>
    <property type="project" value="InterPro"/>
</dbReference>
<dbReference type="Pfam" id="PF00392">
    <property type="entry name" value="GntR"/>
    <property type="match status" value="1"/>
</dbReference>
<dbReference type="InterPro" id="IPR036390">
    <property type="entry name" value="WH_DNA-bd_sf"/>
</dbReference>
<dbReference type="PATRIC" id="fig|1231190.3.peg.3070"/>
<dbReference type="CDD" id="cd07377">
    <property type="entry name" value="WHTH_GntR"/>
    <property type="match status" value="1"/>
</dbReference>
<evidence type="ECO:0000256" key="1">
    <source>
        <dbReference type="ARBA" id="ARBA00023015"/>
    </source>
</evidence>
<dbReference type="InterPro" id="IPR036388">
    <property type="entry name" value="WH-like_DNA-bd_sf"/>
</dbReference>
<name>K2NQ64_9HYPH</name>
<dbReference type="SUPFAM" id="SSF48008">
    <property type="entry name" value="GntR ligand-binding domain-like"/>
    <property type="match status" value="1"/>
</dbReference>
<evidence type="ECO:0000259" key="4">
    <source>
        <dbReference type="PROSITE" id="PS50949"/>
    </source>
</evidence>
<protein>
    <submittedName>
        <fullName evidence="5">GntR family transcriptional regulator</fullName>
    </submittedName>
</protein>
<dbReference type="STRING" id="721133.SAMN05216176_11024"/>
<keyword evidence="2" id="KW-0238">DNA-binding</keyword>
<dbReference type="SMART" id="SM00345">
    <property type="entry name" value="HTH_GNTR"/>
    <property type="match status" value="1"/>
</dbReference>
<accession>K2NQ64</accession>
<dbReference type="SUPFAM" id="SSF46785">
    <property type="entry name" value="Winged helix' DNA-binding domain"/>
    <property type="match status" value="1"/>
</dbReference>
<dbReference type="PROSITE" id="PS50949">
    <property type="entry name" value="HTH_GNTR"/>
    <property type="match status" value="1"/>
</dbReference>
<dbReference type="InterPro" id="IPR000524">
    <property type="entry name" value="Tscrpt_reg_HTH_GntR"/>
</dbReference>
<dbReference type="EMBL" id="AMSI01000010">
    <property type="protein sequence ID" value="EKF41490.1"/>
    <property type="molecule type" value="Genomic_DNA"/>
</dbReference>
<sequence>MHSKTGRTERKMTQNTFHKLRDEIENGIVTGEFSPGERLDEAQLAARFGVSRTPIREALMQLSAIGLVETRPRRGAVVVDPGPNRIYEMFEVMAELESMSGALAARRHTEEDRVAILDSHRQCEISAESGETDPYYYSNEVFHHAIYAASHSGFLEEQCIALHRRLRPYRRLQLRVRNRTRTSFSEHAAIVEAILAGDAERARTLLRDHIAVQGDRFSDLIANLNRRETASADGKS</sequence>